<evidence type="ECO:0000313" key="2">
    <source>
        <dbReference type="Proteomes" id="UP000297245"/>
    </source>
</evidence>
<dbReference type="AlphaFoldDB" id="A0A4S8L3Y9"/>
<gene>
    <name evidence="1" type="ORF">K435DRAFT_689829</name>
</gene>
<proteinExistence type="predicted"/>
<feature type="non-terminal residue" evidence="1">
    <location>
        <position position="1"/>
    </location>
</feature>
<evidence type="ECO:0000313" key="1">
    <source>
        <dbReference type="EMBL" id="THU83256.1"/>
    </source>
</evidence>
<dbReference type="Proteomes" id="UP000297245">
    <property type="component" value="Unassembled WGS sequence"/>
</dbReference>
<dbReference type="EMBL" id="ML179674">
    <property type="protein sequence ID" value="THU83256.1"/>
    <property type="molecule type" value="Genomic_DNA"/>
</dbReference>
<dbReference type="OrthoDB" id="3044497at2759"/>
<accession>A0A4S8L3Y9</accession>
<protein>
    <submittedName>
        <fullName evidence="1">Uncharacterized protein</fullName>
    </submittedName>
</protein>
<name>A0A4S8L3Y9_DENBC</name>
<organism evidence="1 2">
    <name type="scientific">Dendrothele bispora (strain CBS 962.96)</name>
    <dbReference type="NCBI Taxonomy" id="1314807"/>
    <lineage>
        <taxon>Eukaryota</taxon>
        <taxon>Fungi</taxon>
        <taxon>Dikarya</taxon>
        <taxon>Basidiomycota</taxon>
        <taxon>Agaricomycotina</taxon>
        <taxon>Agaricomycetes</taxon>
        <taxon>Agaricomycetidae</taxon>
        <taxon>Agaricales</taxon>
        <taxon>Agaricales incertae sedis</taxon>
        <taxon>Dendrothele</taxon>
    </lineage>
</organism>
<sequence length="119" mass="14043">KLIKDLSRKQTSLLVQLRTGHIPLHDYLHRFQKVDLPTCPCCNMANETVFHFLFQCTAHRRARDRLRSQVGRRNMATKYLFTSRSLLNPLFEFINASRRLHHIFGTIPPVPRKDDDDDE</sequence>
<reference evidence="1 2" key="1">
    <citation type="journal article" date="2019" name="Nat. Ecol. Evol.">
        <title>Megaphylogeny resolves global patterns of mushroom evolution.</title>
        <authorList>
            <person name="Varga T."/>
            <person name="Krizsan K."/>
            <person name="Foldi C."/>
            <person name="Dima B."/>
            <person name="Sanchez-Garcia M."/>
            <person name="Sanchez-Ramirez S."/>
            <person name="Szollosi G.J."/>
            <person name="Szarkandi J.G."/>
            <person name="Papp V."/>
            <person name="Albert L."/>
            <person name="Andreopoulos W."/>
            <person name="Angelini C."/>
            <person name="Antonin V."/>
            <person name="Barry K.W."/>
            <person name="Bougher N.L."/>
            <person name="Buchanan P."/>
            <person name="Buyck B."/>
            <person name="Bense V."/>
            <person name="Catcheside P."/>
            <person name="Chovatia M."/>
            <person name="Cooper J."/>
            <person name="Damon W."/>
            <person name="Desjardin D."/>
            <person name="Finy P."/>
            <person name="Geml J."/>
            <person name="Haridas S."/>
            <person name="Hughes K."/>
            <person name="Justo A."/>
            <person name="Karasinski D."/>
            <person name="Kautmanova I."/>
            <person name="Kiss B."/>
            <person name="Kocsube S."/>
            <person name="Kotiranta H."/>
            <person name="LaButti K.M."/>
            <person name="Lechner B.E."/>
            <person name="Liimatainen K."/>
            <person name="Lipzen A."/>
            <person name="Lukacs Z."/>
            <person name="Mihaltcheva S."/>
            <person name="Morgado L.N."/>
            <person name="Niskanen T."/>
            <person name="Noordeloos M.E."/>
            <person name="Ohm R.A."/>
            <person name="Ortiz-Santana B."/>
            <person name="Ovrebo C."/>
            <person name="Racz N."/>
            <person name="Riley R."/>
            <person name="Savchenko A."/>
            <person name="Shiryaev A."/>
            <person name="Soop K."/>
            <person name="Spirin V."/>
            <person name="Szebenyi C."/>
            <person name="Tomsovsky M."/>
            <person name="Tulloss R.E."/>
            <person name="Uehling J."/>
            <person name="Grigoriev I.V."/>
            <person name="Vagvolgyi C."/>
            <person name="Papp T."/>
            <person name="Martin F.M."/>
            <person name="Miettinen O."/>
            <person name="Hibbett D.S."/>
            <person name="Nagy L.G."/>
        </authorList>
    </citation>
    <scope>NUCLEOTIDE SEQUENCE [LARGE SCALE GENOMIC DNA]</scope>
    <source>
        <strain evidence="1 2">CBS 962.96</strain>
    </source>
</reference>
<keyword evidence="2" id="KW-1185">Reference proteome</keyword>